<dbReference type="SUPFAM" id="SSF48576">
    <property type="entry name" value="Terpenoid synthases"/>
    <property type="match status" value="1"/>
</dbReference>
<dbReference type="InterPro" id="IPR000092">
    <property type="entry name" value="Polyprenyl_synt"/>
</dbReference>
<gene>
    <name evidence="3" type="ORF">CPAV1605_1300</name>
</gene>
<dbReference type="Gene3D" id="1.10.600.10">
    <property type="entry name" value="Farnesyl Diphosphate Synthase"/>
    <property type="match status" value="1"/>
</dbReference>
<sequence>MNIDDMLNIQNMLYENKRKNIKQIEKPIKMTGTNNGFYVNKDNNDSIEDLGNLMQPKTQGKLLLFNRNKELLVTQRSENDPEYPMHYSLIDFIMDKDNNNISVLLDKATTRRRVKITYCHHNNPQDIVEEKLYIVEFENDILYSDKKMEKVFWADKNKLDELRDDINYVLTPLFKRILQNYQPLYESLEKIKKQIDFGDLNYYDANQETNFMLYKPYSYTRSCPGKSIRGKLLDLCCSWIPIERKILHKIKEIIETIHCCTLMIDDIEDGSQLRRKCKCSHILFGESLTINAAYMRIFKLLNDLKSDKKISESQSKGIHDNIIGTLLKLHEGQGGDLYWSNKKYCPSVSQYLKMIENKTGALFNLIPNLCFLFVENNSKQDKITLFFHLLSKFYQIRDDYINLTSFHYWQEKGLCSDIEEGKFTYPIILTMADLSSCDEIYEIMTSNERYDQKIKLRALDIMQRCGSLAKTRNYLDDLRKEIIETASMIDYNEYIEDIMSLLDY</sequence>
<organism evidence="3">
    <name type="scientific">seawater metagenome</name>
    <dbReference type="NCBI Taxonomy" id="1561972"/>
    <lineage>
        <taxon>unclassified sequences</taxon>
        <taxon>metagenomes</taxon>
        <taxon>ecological metagenomes</taxon>
    </lineage>
</organism>
<evidence type="ECO:0000313" key="3">
    <source>
        <dbReference type="EMBL" id="VVU95548.1"/>
    </source>
</evidence>
<dbReference type="AlphaFoldDB" id="A0A5E8CJN6"/>
<dbReference type="GO" id="GO:0046872">
    <property type="term" value="F:metal ion binding"/>
    <property type="evidence" value="ECO:0007669"/>
    <property type="project" value="UniProtKB-KW"/>
</dbReference>
<name>A0A5E8CJN6_9ZZZZ</name>
<dbReference type="EMBL" id="CABVLZ010000005">
    <property type="protein sequence ID" value="VVU95548.1"/>
    <property type="molecule type" value="Genomic_DNA"/>
</dbReference>
<accession>A0A5E8CJN6</accession>
<proteinExistence type="predicted"/>
<keyword evidence="2" id="KW-0460">Magnesium</keyword>
<dbReference type="PANTHER" id="PTHR12001">
    <property type="entry name" value="GERANYLGERANYL PYROPHOSPHATE SYNTHASE"/>
    <property type="match status" value="1"/>
</dbReference>
<dbReference type="GO" id="GO:0004659">
    <property type="term" value="F:prenyltransferase activity"/>
    <property type="evidence" value="ECO:0007669"/>
    <property type="project" value="InterPro"/>
</dbReference>
<protein>
    <submittedName>
        <fullName evidence="3">Polyprenyl synthetase</fullName>
    </submittedName>
</protein>
<dbReference type="GO" id="GO:0008299">
    <property type="term" value="P:isoprenoid biosynthetic process"/>
    <property type="evidence" value="ECO:0007669"/>
    <property type="project" value="InterPro"/>
</dbReference>
<reference evidence="3" key="1">
    <citation type="submission" date="2019-09" db="EMBL/GenBank/DDBJ databases">
        <authorList>
            <person name="Needham M D."/>
        </authorList>
    </citation>
    <scope>NUCLEOTIDE SEQUENCE</scope>
</reference>
<dbReference type="Pfam" id="PF00348">
    <property type="entry name" value="polyprenyl_synt"/>
    <property type="match status" value="1"/>
</dbReference>
<dbReference type="SFLD" id="SFLDS00005">
    <property type="entry name" value="Isoprenoid_Synthase_Type_I"/>
    <property type="match status" value="1"/>
</dbReference>
<dbReference type="PANTHER" id="PTHR12001:SF44">
    <property type="entry name" value="GERANYLGERANYL PYROPHOSPHATE SYNTHASE"/>
    <property type="match status" value="1"/>
</dbReference>
<evidence type="ECO:0000256" key="2">
    <source>
        <dbReference type="ARBA" id="ARBA00022842"/>
    </source>
</evidence>
<keyword evidence="1" id="KW-0479">Metal-binding</keyword>
<evidence type="ECO:0000256" key="1">
    <source>
        <dbReference type="ARBA" id="ARBA00022723"/>
    </source>
</evidence>
<dbReference type="InterPro" id="IPR008949">
    <property type="entry name" value="Isoprenoid_synthase_dom_sf"/>
</dbReference>